<feature type="non-terminal residue" evidence="3">
    <location>
        <position position="1"/>
    </location>
</feature>
<dbReference type="PANTHER" id="PTHR45677">
    <property type="entry name" value="GLUTAMATE DECARBOXYLASE-RELATED"/>
    <property type="match status" value="1"/>
</dbReference>
<dbReference type="InParanoid" id="G3GV86"/>
<comment type="subunit">
    <text evidence="1">Homodimer.</text>
</comment>
<dbReference type="GO" id="GO:0016831">
    <property type="term" value="F:carboxy-lyase activity"/>
    <property type="evidence" value="ECO:0007669"/>
    <property type="project" value="UniProtKB-KW"/>
</dbReference>
<evidence type="ECO:0000256" key="2">
    <source>
        <dbReference type="ARBA" id="ARBA00022793"/>
    </source>
</evidence>
<evidence type="ECO:0000313" key="4">
    <source>
        <dbReference type="Proteomes" id="UP000001075"/>
    </source>
</evidence>
<dbReference type="Proteomes" id="UP000001075">
    <property type="component" value="Unassembled WGS sequence"/>
</dbReference>
<protein>
    <submittedName>
        <fullName evidence="3">Glutamate decarboxylase-like protein 1</fullName>
    </submittedName>
</protein>
<dbReference type="GO" id="GO:0005737">
    <property type="term" value="C:cytoplasm"/>
    <property type="evidence" value="ECO:0007669"/>
    <property type="project" value="TreeGrafter"/>
</dbReference>
<dbReference type="EMBL" id="JH000038">
    <property type="protein sequence ID" value="EGV94464.1"/>
    <property type="molecule type" value="Genomic_DNA"/>
</dbReference>
<gene>
    <name evidence="3" type="ORF">I79_001617</name>
</gene>
<sequence>CLSLLGDIVQKEMTPSKKNPVLVDGVVLNGPQTDVKAGEKFVEEACRLVLEEVVWKATDVKEKSPGSSNIPILGSTGNLANYELSLNLQVCEWQPPEQLRQLLDLEMRDTGEPQDKLLKLCQDVIHFSVKTRCKKKEEEEEEVKRKKRKGSK</sequence>
<organism evidence="3 4">
    <name type="scientific">Cricetulus griseus</name>
    <name type="common">Chinese hamster</name>
    <name type="synonym">Cricetulus barabensis griseus</name>
    <dbReference type="NCBI Taxonomy" id="10029"/>
    <lineage>
        <taxon>Eukaryota</taxon>
        <taxon>Metazoa</taxon>
        <taxon>Chordata</taxon>
        <taxon>Craniata</taxon>
        <taxon>Vertebrata</taxon>
        <taxon>Euteleostomi</taxon>
        <taxon>Mammalia</taxon>
        <taxon>Eutheria</taxon>
        <taxon>Euarchontoglires</taxon>
        <taxon>Glires</taxon>
        <taxon>Rodentia</taxon>
        <taxon>Myomorpha</taxon>
        <taxon>Muroidea</taxon>
        <taxon>Cricetidae</taxon>
        <taxon>Cricetinae</taxon>
        <taxon>Cricetulus</taxon>
    </lineage>
</organism>
<proteinExistence type="predicted"/>
<dbReference type="PANTHER" id="PTHR45677:SF1">
    <property type="entry name" value="ACIDIC AMINO ACID DECARBOXYLASE GADL1"/>
    <property type="match status" value="1"/>
</dbReference>
<reference evidence="4" key="1">
    <citation type="journal article" date="2011" name="Nat. Biotechnol.">
        <title>The genomic sequence of the Chinese hamster ovary (CHO)-K1 cell line.</title>
        <authorList>
            <person name="Xu X."/>
            <person name="Nagarajan H."/>
            <person name="Lewis N.E."/>
            <person name="Pan S."/>
            <person name="Cai Z."/>
            <person name="Liu X."/>
            <person name="Chen W."/>
            <person name="Xie M."/>
            <person name="Wang W."/>
            <person name="Hammond S."/>
            <person name="Andersen M.R."/>
            <person name="Neff N."/>
            <person name="Passarelli B."/>
            <person name="Koh W."/>
            <person name="Fan H.C."/>
            <person name="Wang J."/>
            <person name="Gui Y."/>
            <person name="Lee K.H."/>
            <person name="Betenbaugh M.J."/>
            <person name="Quake S.R."/>
            <person name="Famili I."/>
            <person name="Palsson B.O."/>
            <person name="Wang J."/>
        </authorList>
    </citation>
    <scope>NUCLEOTIDE SEQUENCE [LARGE SCALE GENOMIC DNA]</scope>
    <source>
        <strain evidence="4">CHO K1 cell line</strain>
    </source>
</reference>
<dbReference type="AlphaFoldDB" id="G3GV86"/>
<keyword evidence="2" id="KW-0210">Decarboxylase</keyword>
<dbReference type="Gene3D" id="3.90.1150.170">
    <property type="match status" value="2"/>
</dbReference>
<dbReference type="STRING" id="10029.G3GV86"/>
<name>G3GV86_CRIGR</name>
<evidence type="ECO:0000256" key="1">
    <source>
        <dbReference type="ARBA" id="ARBA00011738"/>
    </source>
</evidence>
<evidence type="ECO:0000313" key="3">
    <source>
        <dbReference type="EMBL" id="EGV94464.1"/>
    </source>
</evidence>
<accession>G3GV86</accession>
<keyword evidence="2" id="KW-0456">Lyase</keyword>